<evidence type="ECO:0000313" key="1">
    <source>
        <dbReference type="EMBL" id="EFU31190.1"/>
    </source>
</evidence>
<sequence length="50" mass="5153">MTEAGNGLETAQTGLQKGHRCTAVEPLLAFNCGSFANSESPKENVGELSG</sequence>
<dbReference type="HOGENOM" id="CLU_3121133_0_0_10"/>
<dbReference type="EMBL" id="AEPD01000017">
    <property type="protein sequence ID" value="EFU31190.1"/>
    <property type="molecule type" value="Genomic_DNA"/>
</dbReference>
<dbReference type="STRING" id="873513.HMPREF6485_0906"/>
<dbReference type="AlphaFoldDB" id="E6K5R4"/>
<reference evidence="1 2" key="1">
    <citation type="submission" date="2010-10" db="EMBL/GenBank/DDBJ databases">
        <authorList>
            <person name="Muzny D."/>
            <person name="Qin X."/>
            <person name="Deng J."/>
            <person name="Jiang H."/>
            <person name="Liu Y."/>
            <person name="Qu J."/>
            <person name="Song X.-Z."/>
            <person name="Zhang L."/>
            <person name="Thornton R."/>
            <person name="Coyle M."/>
            <person name="Francisco L."/>
            <person name="Jackson L."/>
            <person name="Javaid M."/>
            <person name="Korchina V."/>
            <person name="Kovar C."/>
            <person name="Mata R."/>
            <person name="Mathew T."/>
            <person name="Ngo R."/>
            <person name="Nguyen L."/>
            <person name="Nguyen N."/>
            <person name="Okwuonu G."/>
            <person name="Ongeri F."/>
            <person name="Pham C."/>
            <person name="Simmons D."/>
            <person name="Wilczek-Boney K."/>
            <person name="Hale W."/>
            <person name="Jakkamsetti A."/>
            <person name="Pham P."/>
            <person name="Ruth R."/>
            <person name="San Lucas F."/>
            <person name="Warren J."/>
            <person name="Zhang J."/>
            <person name="Zhao Z."/>
            <person name="Zhou C."/>
            <person name="Zhu D."/>
            <person name="Lee S."/>
            <person name="Bess C."/>
            <person name="Blankenburg K."/>
            <person name="Forbes L."/>
            <person name="Fu Q."/>
            <person name="Gubbala S."/>
            <person name="Hirani K."/>
            <person name="Jayaseelan J.C."/>
            <person name="Lara F."/>
            <person name="Munidasa M."/>
            <person name="Palculict T."/>
            <person name="Patil S."/>
            <person name="Pu L.-L."/>
            <person name="Saada N."/>
            <person name="Tang L."/>
            <person name="Weissenberger G."/>
            <person name="Zhu Y."/>
            <person name="Hemphill L."/>
            <person name="Shang Y."/>
            <person name="Youmans B."/>
            <person name="Ayvaz T."/>
            <person name="Ross M."/>
            <person name="Santibanez J."/>
            <person name="Aqrawi P."/>
            <person name="Gross S."/>
            <person name="Joshi V."/>
            <person name="Fowler G."/>
            <person name="Nazareth L."/>
            <person name="Reid J."/>
            <person name="Worley K."/>
            <person name="Petrosino J."/>
            <person name="Highlander S."/>
            <person name="Gibbs R."/>
        </authorList>
    </citation>
    <scope>NUCLEOTIDE SEQUENCE [LARGE SCALE GENOMIC DNA]</scope>
    <source>
        <strain evidence="1 2">ATCC 33574</strain>
    </source>
</reference>
<protein>
    <submittedName>
        <fullName evidence="1">Uncharacterized protein</fullName>
    </submittedName>
</protein>
<keyword evidence="2" id="KW-1185">Reference proteome</keyword>
<proteinExistence type="predicted"/>
<evidence type="ECO:0000313" key="2">
    <source>
        <dbReference type="Proteomes" id="UP000003112"/>
    </source>
</evidence>
<gene>
    <name evidence="1" type="ORF">HMPREF6485_0906</name>
</gene>
<comment type="caution">
    <text evidence="1">The sequence shown here is derived from an EMBL/GenBank/DDBJ whole genome shotgun (WGS) entry which is preliminary data.</text>
</comment>
<organism evidence="1 2">
    <name type="scientific">Segatella buccae ATCC 33574</name>
    <dbReference type="NCBI Taxonomy" id="873513"/>
    <lineage>
        <taxon>Bacteria</taxon>
        <taxon>Pseudomonadati</taxon>
        <taxon>Bacteroidota</taxon>
        <taxon>Bacteroidia</taxon>
        <taxon>Bacteroidales</taxon>
        <taxon>Prevotellaceae</taxon>
        <taxon>Segatella</taxon>
    </lineage>
</organism>
<dbReference type="Proteomes" id="UP000003112">
    <property type="component" value="Unassembled WGS sequence"/>
</dbReference>
<accession>E6K5R4</accession>
<name>E6K5R4_9BACT</name>